<accession>A0A250FSV1</accession>
<organism evidence="1 2">
    <name type="scientific">Capnocytophaga gingivalis</name>
    <dbReference type="NCBI Taxonomy" id="1017"/>
    <lineage>
        <taxon>Bacteria</taxon>
        <taxon>Pseudomonadati</taxon>
        <taxon>Bacteroidota</taxon>
        <taxon>Flavobacteriia</taxon>
        <taxon>Flavobacteriales</taxon>
        <taxon>Flavobacteriaceae</taxon>
        <taxon>Capnocytophaga</taxon>
    </lineage>
</organism>
<dbReference type="Proteomes" id="UP000217250">
    <property type="component" value="Chromosome"/>
</dbReference>
<name>A0A250FSV1_9FLAO</name>
<gene>
    <name evidence="1" type="ORF">CGC50_10155</name>
</gene>
<dbReference type="KEGG" id="cgh:CGC50_10155"/>
<reference evidence="2" key="1">
    <citation type="submission" date="2017-06" db="EMBL/GenBank/DDBJ databases">
        <title>Capnocytophaga spp. assemblies.</title>
        <authorList>
            <person name="Gulvik C.A."/>
        </authorList>
    </citation>
    <scope>NUCLEOTIDE SEQUENCE [LARGE SCALE GENOMIC DNA]</scope>
    <source>
        <strain evidence="2">H1496</strain>
    </source>
</reference>
<dbReference type="AlphaFoldDB" id="A0A250FSV1"/>
<proteinExistence type="predicted"/>
<protein>
    <submittedName>
        <fullName evidence="1">Uncharacterized protein</fullName>
    </submittedName>
</protein>
<sequence length="365" mass="42504">MEMNPPIDDNFRIKIALDTQILAYWIDRTYPKLSLFIEELSQSPFVDIVCSRFAIYEFVGIRKVEHYLRCLIYKPTENGAKPNFTSALKYKNEFNNPEIPYSKVFPEIKKAVENELKEIDDLLDIDCDTLTFPNELWEPHQDLVLSTRISKEDSLLLMSSIFNDELKKEDYLVLLTNDKQFYDAIEEESGEIFQKHNLTKPKVYSLKEMNIEGTTINLVSDKKEEEIIKDFTTKFILERIKEKNQKLYIGKVKPCPKTYKGKLLCFGLEADTLGNNLYLSVLSKNLEYLYNIKVKGGLTNFRYGKGNEIEDYPYSPIENKNDKGEDISRNISVEIKENGDYLSEEDYSKISQTGDLVFIHPDTFN</sequence>
<dbReference type="EMBL" id="CP022386">
    <property type="protein sequence ID" value="ATA87485.1"/>
    <property type="molecule type" value="Genomic_DNA"/>
</dbReference>
<evidence type="ECO:0000313" key="2">
    <source>
        <dbReference type="Proteomes" id="UP000217250"/>
    </source>
</evidence>
<dbReference type="OrthoDB" id="1435143at2"/>
<evidence type="ECO:0000313" key="1">
    <source>
        <dbReference type="EMBL" id="ATA87485.1"/>
    </source>
</evidence>